<feature type="domain" description="DJ-1/PfpI" evidence="1">
    <location>
        <begin position="13"/>
        <end position="186"/>
    </location>
</feature>
<name>A0A2I8VM31_9EURY</name>
<protein>
    <submittedName>
        <fullName evidence="2">AraC family transcriptional regulator</fullName>
    </submittedName>
</protein>
<dbReference type="InterPro" id="IPR052158">
    <property type="entry name" value="INH-QAR"/>
</dbReference>
<gene>
    <name evidence="2" type="ORF">C2R22_11230</name>
</gene>
<dbReference type="Pfam" id="PF01965">
    <property type="entry name" value="DJ-1_PfpI"/>
    <property type="match status" value="1"/>
</dbReference>
<dbReference type="OrthoDB" id="8348at2157"/>
<dbReference type="InterPro" id="IPR029062">
    <property type="entry name" value="Class_I_gatase-like"/>
</dbReference>
<keyword evidence="3" id="KW-1185">Reference proteome</keyword>
<dbReference type="KEGG" id="srub:C2R22_11230"/>
<proteinExistence type="predicted"/>
<dbReference type="GeneID" id="35592671"/>
<dbReference type="AlphaFoldDB" id="A0A2I8VM31"/>
<evidence type="ECO:0000313" key="3">
    <source>
        <dbReference type="Proteomes" id="UP000236584"/>
    </source>
</evidence>
<dbReference type="PANTHER" id="PTHR43130">
    <property type="entry name" value="ARAC-FAMILY TRANSCRIPTIONAL REGULATOR"/>
    <property type="match status" value="1"/>
</dbReference>
<dbReference type="SUPFAM" id="SSF52317">
    <property type="entry name" value="Class I glutamine amidotransferase-like"/>
    <property type="match status" value="1"/>
</dbReference>
<dbReference type="EMBL" id="CP026309">
    <property type="protein sequence ID" value="AUV82149.1"/>
    <property type="molecule type" value="Genomic_DNA"/>
</dbReference>
<dbReference type="InterPro" id="IPR002818">
    <property type="entry name" value="DJ-1/PfpI"/>
</dbReference>
<organism evidence="2 3">
    <name type="scientific">Salinigranum rubrum</name>
    <dbReference type="NCBI Taxonomy" id="755307"/>
    <lineage>
        <taxon>Archaea</taxon>
        <taxon>Methanobacteriati</taxon>
        <taxon>Methanobacteriota</taxon>
        <taxon>Stenosarchaea group</taxon>
        <taxon>Halobacteria</taxon>
        <taxon>Halobacteriales</taxon>
        <taxon>Haloferacaceae</taxon>
        <taxon>Salinigranum</taxon>
    </lineage>
</organism>
<evidence type="ECO:0000313" key="2">
    <source>
        <dbReference type="EMBL" id="AUV82149.1"/>
    </source>
</evidence>
<dbReference type="PANTHER" id="PTHR43130:SF3">
    <property type="entry name" value="HTH-TYPE TRANSCRIPTIONAL REGULATOR RV1931C"/>
    <property type="match status" value="1"/>
</dbReference>
<dbReference type="Proteomes" id="UP000236584">
    <property type="component" value="Chromosome"/>
</dbReference>
<reference evidence="2 3" key="1">
    <citation type="submission" date="2018-01" db="EMBL/GenBank/DDBJ databases">
        <title>Complete genome sequence of Salinigranum rubrum GX10T, an extremely halophilic archaeon isolated from a marine solar saltern.</title>
        <authorList>
            <person name="Han S."/>
        </authorList>
    </citation>
    <scope>NUCLEOTIDE SEQUENCE [LARGE SCALE GENOMIC DNA]</scope>
    <source>
        <strain evidence="2 3">GX10</strain>
    </source>
</reference>
<dbReference type="Gene3D" id="3.40.50.880">
    <property type="match status" value="1"/>
</dbReference>
<evidence type="ECO:0000259" key="1">
    <source>
        <dbReference type="Pfam" id="PF01965"/>
    </source>
</evidence>
<sequence length="218" mass="22495">MTRTSASGDAVDVEVVLYDGFDELDGVGPYEVFETAGAFVAEGDGGIRVRTVTLDGREWVTASHGLRIGVDGTLGTPDLLVVPGGGWNAGDDRPGARREAERGAIPEAIRGLADEGVTVAAVCTGGMLLAEAGILDGRPAVTHASALDDLRATDADVVDARVVDDGDVLTAGGITSGLDLALHLVRRYCGTDVAERVATELEYDADPSRVFVAGEADE</sequence>
<dbReference type="RefSeq" id="WP_103425838.1">
    <property type="nucleotide sequence ID" value="NZ_CP026309.1"/>
</dbReference>
<accession>A0A2I8VM31</accession>